<dbReference type="Proteomes" id="UP001293254">
    <property type="component" value="Unassembled WGS sequence"/>
</dbReference>
<organism evidence="1 2">
    <name type="scientific">Sesamum alatum</name>
    <dbReference type="NCBI Taxonomy" id="300844"/>
    <lineage>
        <taxon>Eukaryota</taxon>
        <taxon>Viridiplantae</taxon>
        <taxon>Streptophyta</taxon>
        <taxon>Embryophyta</taxon>
        <taxon>Tracheophyta</taxon>
        <taxon>Spermatophyta</taxon>
        <taxon>Magnoliopsida</taxon>
        <taxon>eudicotyledons</taxon>
        <taxon>Gunneridae</taxon>
        <taxon>Pentapetalae</taxon>
        <taxon>asterids</taxon>
        <taxon>lamiids</taxon>
        <taxon>Lamiales</taxon>
        <taxon>Pedaliaceae</taxon>
        <taxon>Sesamum</taxon>
    </lineage>
</organism>
<name>A0AAE1YYJ1_9LAMI</name>
<reference evidence="1" key="2">
    <citation type="journal article" date="2024" name="Plant">
        <title>Genomic evolution and insights into agronomic trait innovations of Sesamum species.</title>
        <authorList>
            <person name="Miao H."/>
            <person name="Wang L."/>
            <person name="Qu L."/>
            <person name="Liu H."/>
            <person name="Sun Y."/>
            <person name="Le M."/>
            <person name="Wang Q."/>
            <person name="Wei S."/>
            <person name="Zheng Y."/>
            <person name="Lin W."/>
            <person name="Duan Y."/>
            <person name="Cao H."/>
            <person name="Xiong S."/>
            <person name="Wang X."/>
            <person name="Wei L."/>
            <person name="Li C."/>
            <person name="Ma Q."/>
            <person name="Ju M."/>
            <person name="Zhao R."/>
            <person name="Li G."/>
            <person name="Mu C."/>
            <person name="Tian Q."/>
            <person name="Mei H."/>
            <person name="Zhang T."/>
            <person name="Gao T."/>
            <person name="Zhang H."/>
        </authorList>
    </citation>
    <scope>NUCLEOTIDE SEQUENCE</scope>
    <source>
        <strain evidence="1">3651</strain>
    </source>
</reference>
<dbReference type="AlphaFoldDB" id="A0AAE1YYJ1"/>
<evidence type="ECO:0000313" key="1">
    <source>
        <dbReference type="EMBL" id="KAK4438133.1"/>
    </source>
</evidence>
<protein>
    <submittedName>
        <fullName evidence="1">Uncharacterized protein</fullName>
    </submittedName>
</protein>
<accession>A0AAE1YYJ1</accession>
<reference evidence="1" key="1">
    <citation type="submission" date="2020-06" db="EMBL/GenBank/DDBJ databases">
        <authorList>
            <person name="Li T."/>
            <person name="Hu X."/>
            <person name="Zhang T."/>
            <person name="Song X."/>
            <person name="Zhang H."/>
            <person name="Dai N."/>
            <person name="Sheng W."/>
            <person name="Hou X."/>
            <person name="Wei L."/>
        </authorList>
    </citation>
    <scope>NUCLEOTIDE SEQUENCE</scope>
    <source>
        <strain evidence="1">3651</strain>
        <tissue evidence="1">Leaf</tissue>
    </source>
</reference>
<evidence type="ECO:0000313" key="2">
    <source>
        <dbReference type="Proteomes" id="UP001293254"/>
    </source>
</evidence>
<keyword evidence="2" id="KW-1185">Reference proteome</keyword>
<gene>
    <name evidence="1" type="ORF">Salat_0147400</name>
</gene>
<proteinExistence type="predicted"/>
<dbReference type="EMBL" id="JACGWO010000001">
    <property type="protein sequence ID" value="KAK4438133.1"/>
    <property type="molecule type" value="Genomic_DNA"/>
</dbReference>
<sequence length="140" mass="15668">MREGSSMLKRQQTTIKCGKSGLQEHTTKGCPGKDVRTILIPDASSQVQPNFNVIQATTKGKGIMQEPEVPLHARTRSGYIGGVEPVIRKPKKLWATTPTIFNNSNIARKELRSRNKLHLLRLNQVPGHRKRKGVIDQPLQ</sequence>
<comment type="caution">
    <text evidence="1">The sequence shown here is derived from an EMBL/GenBank/DDBJ whole genome shotgun (WGS) entry which is preliminary data.</text>
</comment>